<sequence>MAPTTRTRTGSGGPGPSTPQTTPRAPGPSISGPDGTSSTHTGPPPKPRTVQAISISGGVLNNSAIPTLDLPANNYVLWSTAMESHLQFARLYGYVTGTSICPPSDVDPDSYDNWLGNDQSVIGFIRLKCSLEEQKFIRPYKTACTVWQALRTRHENQGAYSQLLVLRELLSTRFPSATAIPTTVAKLDVLLDQFLARELPTGDDFRCLIYMNAMTGSFDTLQSSISQSLAQSTPERPFTSTSIKSQLEFEFKRASDPTSSAQQNAIALVTKGGPKSLSKKFCVNCKSNGHLTDTCWQEGGGMAGRRDEVLAAKRQNRERAKGTSSHSTSQSTQTAQRDTQGRAYLVDSSTGKAYYLTDSSATSTPSSGTSTPSTTTTTEFAGIAADVNLALEAPPAWLHDLSVDGDSQYEMYLALADPFECKVDWTEDAKRAIPPEDLLIETTRTTAFHAIVSPEPFIIDSGATTHISPARSDFSSLTSIKPRSIAGVNGSSINALGIGTVRLRVGRGNMVTLNNVLYVPQASVRLLSVGCLCDGPDKPEVCFLDDSVNVRSRNGTILFTGTRRNGGLYRLDGPTPTINHRAHLAQRLPSLETWHRRLGHANYPAVYDLARRAAAAGMPVDLSSSPPKCEQCILGKQTRTPVPKVREGAEGD</sequence>
<evidence type="ECO:0000313" key="5">
    <source>
        <dbReference type="Proteomes" id="UP000092993"/>
    </source>
</evidence>
<gene>
    <name evidence="4" type="ORF">A0H81_12251</name>
</gene>
<name>A0A1C7LU80_GRIFR</name>
<keyword evidence="5" id="KW-1185">Reference proteome</keyword>
<feature type="region of interest" description="Disordered" evidence="1">
    <location>
        <begin position="356"/>
        <end position="376"/>
    </location>
</feature>
<dbReference type="EMBL" id="LUGG01000023">
    <property type="protein sequence ID" value="OBZ67617.1"/>
    <property type="molecule type" value="Genomic_DNA"/>
</dbReference>
<dbReference type="InterPro" id="IPR054722">
    <property type="entry name" value="PolX-like_BBD"/>
</dbReference>
<feature type="domain" description="GAG-pre-integrase" evidence="2">
    <location>
        <begin position="567"/>
        <end position="637"/>
    </location>
</feature>
<protein>
    <submittedName>
        <fullName evidence="4">Uncharacterized protein</fullName>
    </submittedName>
</protein>
<dbReference type="Pfam" id="PF14223">
    <property type="entry name" value="Retrotran_gag_2"/>
    <property type="match status" value="1"/>
</dbReference>
<dbReference type="AlphaFoldDB" id="A0A1C7LU80"/>
<reference evidence="4 5" key="1">
    <citation type="submission" date="2016-03" db="EMBL/GenBank/DDBJ databases">
        <title>Whole genome sequencing of Grifola frondosa 9006-11.</title>
        <authorList>
            <person name="Min B."/>
            <person name="Park H."/>
            <person name="Kim J.-G."/>
            <person name="Cho H."/>
            <person name="Oh Y.-L."/>
            <person name="Kong W.-S."/>
            <person name="Choi I.-G."/>
        </authorList>
    </citation>
    <scope>NUCLEOTIDE SEQUENCE [LARGE SCALE GENOMIC DNA]</scope>
    <source>
        <strain evidence="4 5">9006-11</strain>
    </source>
</reference>
<evidence type="ECO:0000259" key="3">
    <source>
        <dbReference type="Pfam" id="PF22936"/>
    </source>
</evidence>
<organism evidence="4 5">
    <name type="scientific">Grifola frondosa</name>
    <name type="common">Maitake</name>
    <name type="synonym">Polyporus frondosus</name>
    <dbReference type="NCBI Taxonomy" id="5627"/>
    <lineage>
        <taxon>Eukaryota</taxon>
        <taxon>Fungi</taxon>
        <taxon>Dikarya</taxon>
        <taxon>Basidiomycota</taxon>
        <taxon>Agaricomycotina</taxon>
        <taxon>Agaricomycetes</taxon>
        <taxon>Polyporales</taxon>
        <taxon>Grifolaceae</taxon>
        <taxon>Grifola</taxon>
    </lineage>
</organism>
<feature type="region of interest" description="Disordered" evidence="1">
    <location>
        <begin position="314"/>
        <end position="342"/>
    </location>
</feature>
<dbReference type="Pfam" id="PF13976">
    <property type="entry name" value="gag_pre-integrs"/>
    <property type="match status" value="1"/>
</dbReference>
<evidence type="ECO:0000256" key="1">
    <source>
        <dbReference type="SAM" id="MobiDB-lite"/>
    </source>
</evidence>
<feature type="compositionally biased region" description="Low complexity" evidence="1">
    <location>
        <begin position="323"/>
        <end position="338"/>
    </location>
</feature>
<dbReference type="InterPro" id="IPR025724">
    <property type="entry name" value="GAG-pre-integrase_dom"/>
</dbReference>
<dbReference type="OrthoDB" id="3049716at2759"/>
<dbReference type="OMA" id="YVLITME"/>
<proteinExistence type="predicted"/>
<feature type="domain" description="Retrovirus-related Pol polyprotein from transposon TNT 1-94-like beta-barrel" evidence="3">
    <location>
        <begin position="457"/>
        <end position="533"/>
    </location>
</feature>
<feature type="compositionally biased region" description="Low complexity" evidence="1">
    <location>
        <begin position="357"/>
        <end position="376"/>
    </location>
</feature>
<accession>A0A1C7LU80</accession>
<evidence type="ECO:0000313" key="4">
    <source>
        <dbReference type="EMBL" id="OBZ67617.1"/>
    </source>
</evidence>
<comment type="caution">
    <text evidence="4">The sequence shown here is derived from an EMBL/GenBank/DDBJ whole genome shotgun (WGS) entry which is preliminary data.</text>
</comment>
<dbReference type="Pfam" id="PF22936">
    <property type="entry name" value="Pol_BBD"/>
    <property type="match status" value="1"/>
</dbReference>
<evidence type="ECO:0000259" key="2">
    <source>
        <dbReference type="Pfam" id="PF13976"/>
    </source>
</evidence>
<dbReference type="STRING" id="5627.A0A1C7LU80"/>
<feature type="region of interest" description="Disordered" evidence="1">
    <location>
        <begin position="1"/>
        <end position="49"/>
    </location>
</feature>
<dbReference type="Proteomes" id="UP000092993">
    <property type="component" value="Unassembled WGS sequence"/>
</dbReference>